<keyword evidence="1" id="KW-0805">Transcription regulation</keyword>
<feature type="domain" description="Fe/B12 periplasmic-binding" evidence="5">
    <location>
        <begin position="289"/>
        <end position="548"/>
    </location>
</feature>
<dbReference type="SUPFAM" id="SSF53807">
    <property type="entry name" value="Helical backbone' metal receptor"/>
    <property type="match status" value="1"/>
</dbReference>
<dbReference type="InterPro" id="IPR002491">
    <property type="entry name" value="ABC_transptr_periplasmic_BD"/>
</dbReference>
<dbReference type="PROSITE" id="PS01124">
    <property type="entry name" value="HTH_ARAC_FAMILY_2"/>
    <property type="match status" value="1"/>
</dbReference>
<proteinExistence type="predicted"/>
<dbReference type="eggNOG" id="COG0614">
    <property type="taxonomic scope" value="Bacteria"/>
</dbReference>
<dbReference type="eggNOG" id="COG2207">
    <property type="taxonomic scope" value="Bacteria"/>
</dbReference>
<dbReference type="AlphaFoldDB" id="A0A089MB11"/>
<dbReference type="RefSeq" id="WP_025706852.1">
    <property type="nucleotide sequence ID" value="NZ_CP009287.1"/>
</dbReference>
<dbReference type="HOGENOM" id="CLU_028727_2_1_9"/>
<evidence type="ECO:0000256" key="3">
    <source>
        <dbReference type="ARBA" id="ARBA00023163"/>
    </source>
</evidence>
<dbReference type="InterPro" id="IPR009057">
    <property type="entry name" value="Homeodomain-like_sf"/>
</dbReference>
<evidence type="ECO:0000313" key="7">
    <source>
        <dbReference type="Proteomes" id="UP000029500"/>
    </source>
</evidence>
<evidence type="ECO:0000256" key="2">
    <source>
        <dbReference type="ARBA" id="ARBA00023125"/>
    </source>
</evidence>
<dbReference type="GO" id="GO:0003700">
    <property type="term" value="F:DNA-binding transcription factor activity"/>
    <property type="evidence" value="ECO:0007669"/>
    <property type="project" value="InterPro"/>
</dbReference>
<accession>A0A089MB11</accession>
<evidence type="ECO:0000313" key="6">
    <source>
        <dbReference type="EMBL" id="AIQ68673.1"/>
    </source>
</evidence>
<dbReference type="PANTHER" id="PTHR43280">
    <property type="entry name" value="ARAC-FAMILY TRANSCRIPTIONAL REGULATOR"/>
    <property type="match status" value="1"/>
</dbReference>
<keyword evidence="2" id="KW-0238">DNA-binding</keyword>
<dbReference type="InterPro" id="IPR018060">
    <property type="entry name" value="HTH_AraC"/>
</dbReference>
<gene>
    <name evidence="6" type="ORF">PGRAT_14385</name>
</gene>
<dbReference type="InterPro" id="IPR037923">
    <property type="entry name" value="HTH-like"/>
</dbReference>
<keyword evidence="7" id="KW-1185">Reference proteome</keyword>
<dbReference type="PANTHER" id="PTHR43280:SF28">
    <property type="entry name" value="HTH-TYPE TRANSCRIPTIONAL ACTIVATOR RHAS"/>
    <property type="match status" value="1"/>
</dbReference>
<dbReference type="SUPFAM" id="SSF51215">
    <property type="entry name" value="Regulatory protein AraC"/>
    <property type="match status" value="1"/>
</dbReference>
<evidence type="ECO:0000259" key="5">
    <source>
        <dbReference type="PROSITE" id="PS50983"/>
    </source>
</evidence>
<dbReference type="GO" id="GO:0043565">
    <property type="term" value="F:sequence-specific DNA binding"/>
    <property type="evidence" value="ECO:0007669"/>
    <property type="project" value="InterPro"/>
</dbReference>
<reference evidence="6 7" key="1">
    <citation type="submission" date="2014-08" db="EMBL/GenBank/DDBJ databases">
        <title>Comparative genomics of the Paenibacillus odorifer group.</title>
        <authorList>
            <person name="den Bakker H.C."/>
            <person name="Tsai Y.-C."/>
            <person name="Martin N."/>
            <person name="Korlach J."/>
            <person name="Wiedmann M."/>
        </authorList>
    </citation>
    <scope>NUCLEOTIDE SEQUENCE [LARGE SCALE GENOMIC DNA]</scope>
    <source>
        <strain evidence="6 7">DSM 15220</strain>
    </source>
</reference>
<evidence type="ECO:0008006" key="8">
    <source>
        <dbReference type="Google" id="ProtNLM"/>
    </source>
</evidence>
<dbReference type="SUPFAM" id="SSF46689">
    <property type="entry name" value="Homeodomain-like"/>
    <property type="match status" value="2"/>
</dbReference>
<dbReference type="EMBL" id="CP009287">
    <property type="protein sequence ID" value="AIQ68673.1"/>
    <property type="molecule type" value="Genomic_DNA"/>
</dbReference>
<dbReference type="Proteomes" id="UP000029500">
    <property type="component" value="Chromosome"/>
</dbReference>
<dbReference type="SMART" id="SM00342">
    <property type="entry name" value="HTH_ARAC"/>
    <property type="match status" value="1"/>
</dbReference>
<sequence>MISKDGIPPAGTFGQIDQMWFRLRSITQNNNPKGEWSLRLQFLESHLLLIPIFGRGWITVDGKYAELRAGFVFVCLPGQLIEARLEGSGDQRLYILRFDVFGRRDLSEDQELTSSPELHIPFPMQGEAAIASTITYSKHCEAISAFMRDINPLQRLHAQSGFYELLYSLLSDVGQLQLSDTDAVMERVKTYIEQHYREELSIRVLAGEAGTSERHFIRLFKQKYGISAIEYLTEYRIRQARSLMLPHTNYELKDIAAYVGYKDIPYFRRKFKQITGVAPATFMRNAKLKIVAYHGSLIGALLTLNIIPCAAPADHPWTEYYRRKYEPGAVLPLAQDDDTRIQQLALLHPDIILGLEQSLSPDIQQQLQELAPTYLVSWLRMDWRTQLRFIGKCLNKTKETAAWLDKYERKAEAVRADLDHELAKDKLLIARISGQKITVLSNRSLGEVLYDDLHLLPASVVNRKLSHQTLTLEELGSADADRLLLIVDEDVHSQAVWSELRDKESWKHPDPAGYSRIEHLPPFPWTEYTSFTQELILDLALSLWRNRT</sequence>
<name>A0A089MB11_9BACL</name>
<dbReference type="OrthoDB" id="2461801at2"/>
<dbReference type="STRING" id="189425.PGRAT_14385"/>
<dbReference type="KEGG" id="pgm:PGRAT_14385"/>
<dbReference type="Gene3D" id="1.10.10.60">
    <property type="entry name" value="Homeodomain-like"/>
    <property type="match status" value="2"/>
</dbReference>
<dbReference type="Gene3D" id="3.40.50.1980">
    <property type="entry name" value="Nitrogenase molybdenum iron protein domain"/>
    <property type="match status" value="2"/>
</dbReference>
<dbReference type="InterPro" id="IPR018062">
    <property type="entry name" value="HTH_AraC-typ_CS"/>
</dbReference>
<dbReference type="Pfam" id="PF12833">
    <property type="entry name" value="HTH_18"/>
    <property type="match status" value="1"/>
</dbReference>
<dbReference type="PROSITE" id="PS00041">
    <property type="entry name" value="HTH_ARAC_FAMILY_1"/>
    <property type="match status" value="1"/>
</dbReference>
<organism evidence="6 7">
    <name type="scientific">Paenibacillus graminis</name>
    <dbReference type="NCBI Taxonomy" id="189425"/>
    <lineage>
        <taxon>Bacteria</taxon>
        <taxon>Bacillati</taxon>
        <taxon>Bacillota</taxon>
        <taxon>Bacilli</taxon>
        <taxon>Bacillales</taxon>
        <taxon>Paenibacillaceae</taxon>
        <taxon>Paenibacillus</taxon>
    </lineage>
</organism>
<keyword evidence="3" id="KW-0804">Transcription</keyword>
<protein>
    <recommendedName>
        <fullName evidence="8">AraC family transcriptional regulator</fullName>
    </recommendedName>
</protein>
<evidence type="ECO:0000259" key="4">
    <source>
        <dbReference type="PROSITE" id="PS01124"/>
    </source>
</evidence>
<evidence type="ECO:0000256" key="1">
    <source>
        <dbReference type="ARBA" id="ARBA00023015"/>
    </source>
</evidence>
<dbReference type="Pfam" id="PF01497">
    <property type="entry name" value="Peripla_BP_2"/>
    <property type="match status" value="1"/>
</dbReference>
<dbReference type="PROSITE" id="PS50983">
    <property type="entry name" value="FE_B12_PBP"/>
    <property type="match status" value="1"/>
</dbReference>
<feature type="domain" description="HTH araC/xylS-type" evidence="4">
    <location>
        <begin position="186"/>
        <end position="285"/>
    </location>
</feature>